<dbReference type="EMBL" id="JAAGLU010001004">
    <property type="protein sequence ID" value="NEC93601.1"/>
    <property type="molecule type" value="Genomic_DNA"/>
</dbReference>
<organism evidence="1">
    <name type="scientific">Streptomyces sp. SID12501</name>
    <dbReference type="NCBI Taxonomy" id="2706042"/>
    <lineage>
        <taxon>Bacteria</taxon>
        <taxon>Bacillati</taxon>
        <taxon>Actinomycetota</taxon>
        <taxon>Actinomycetes</taxon>
        <taxon>Kitasatosporales</taxon>
        <taxon>Streptomycetaceae</taxon>
        <taxon>Streptomyces</taxon>
    </lineage>
</organism>
<sequence length="54" mass="5685">MMISARFVGGPLAGIEGIQATEVALAAHSGSREIGRYLRGPDDDGVAVYRWVPA</sequence>
<comment type="caution">
    <text evidence="1">The sequence shown here is derived from an EMBL/GenBank/DDBJ whole genome shotgun (WGS) entry which is preliminary data.</text>
</comment>
<reference evidence="1" key="1">
    <citation type="submission" date="2020-01" db="EMBL/GenBank/DDBJ databases">
        <title>Insect and environment-associated Actinomycetes.</title>
        <authorList>
            <person name="Currrie C."/>
            <person name="Chevrette M."/>
            <person name="Carlson C."/>
            <person name="Stubbendieck R."/>
            <person name="Wendt-Pienkowski E."/>
        </authorList>
    </citation>
    <scope>NUCLEOTIDE SEQUENCE</scope>
    <source>
        <strain evidence="1">SID12501</strain>
    </source>
</reference>
<feature type="non-terminal residue" evidence="1">
    <location>
        <position position="54"/>
    </location>
</feature>
<gene>
    <name evidence="1" type="ORF">G3I71_49555</name>
</gene>
<proteinExistence type="predicted"/>
<accession>A0A6B3CA29</accession>
<name>A0A6B3CA29_9ACTN</name>
<evidence type="ECO:0000313" key="1">
    <source>
        <dbReference type="EMBL" id="NEC93601.1"/>
    </source>
</evidence>
<protein>
    <submittedName>
        <fullName evidence="1">Uncharacterized protein</fullName>
    </submittedName>
</protein>
<dbReference type="AlphaFoldDB" id="A0A6B3CA29"/>